<gene>
    <name evidence="4" type="primary">rps8</name>
</gene>
<geneLocation type="mitochondrion" evidence="4"/>
<comment type="similarity">
    <text evidence="1">Belongs to the universal ribosomal protein uS8 family.</text>
</comment>
<evidence type="ECO:0000256" key="1">
    <source>
        <dbReference type="ARBA" id="ARBA00006471"/>
    </source>
</evidence>
<evidence type="ECO:0000313" key="4">
    <source>
        <dbReference type="EMBL" id="AOS85532.1"/>
    </source>
</evidence>
<dbReference type="GO" id="GO:0005840">
    <property type="term" value="C:ribosome"/>
    <property type="evidence" value="ECO:0007669"/>
    <property type="project" value="UniProtKB-KW"/>
</dbReference>
<dbReference type="RefSeq" id="YP_009308394.1">
    <property type="nucleotide sequence ID" value="NC_031417.1"/>
</dbReference>
<reference evidence="4" key="1">
    <citation type="submission" date="2016-07" db="EMBL/GenBank/DDBJ databases">
        <title>Evolution of an obligate endosymbiont from a free-living kinetoplastid protist.</title>
        <authorList>
            <person name="Tanifuji G."/>
            <person name="Curtis B.A."/>
            <person name="Cenci U."/>
            <person name="David V."/>
            <person name="Dean S."/>
            <person name="Fiala I."/>
            <person name="Flegontov P."/>
            <person name="Kelly S."/>
            <person name="Johnson-MacKinnon J."/>
            <person name="Moog D."/>
            <person name="Nakayama T."/>
            <person name="Onodera N.T."/>
            <person name="Inagaki Y."/>
            <person name="Hashimoto T."/>
            <person name="Gull K."/>
            <person name="Lukes J."/>
            <person name="Archibald J.M."/>
        </authorList>
    </citation>
    <scope>NUCLEOTIDE SEQUENCE</scope>
</reference>
<dbReference type="Pfam" id="PF00410">
    <property type="entry name" value="Ribosomal_S8"/>
    <property type="match status" value="1"/>
</dbReference>
<evidence type="ECO:0000256" key="2">
    <source>
        <dbReference type="ARBA" id="ARBA00022980"/>
    </source>
</evidence>
<dbReference type="InterPro" id="IPR035987">
    <property type="entry name" value="Ribosomal_uS8_sf"/>
</dbReference>
<dbReference type="GO" id="GO:0003735">
    <property type="term" value="F:structural constituent of ribosome"/>
    <property type="evidence" value="ECO:0007669"/>
    <property type="project" value="InterPro"/>
</dbReference>
<keyword evidence="2 4" id="KW-0689">Ribosomal protein</keyword>
<dbReference type="EMBL" id="KX611830">
    <property type="protein sequence ID" value="AOS85532.1"/>
    <property type="molecule type" value="Genomic_DNA"/>
</dbReference>
<keyword evidence="3" id="KW-0687">Ribonucleoprotein</keyword>
<name>A0A1D8D5E5_9EUKA</name>
<protein>
    <submittedName>
        <fullName evidence="4">Ribosomal protein small subunit 8</fullName>
    </submittedName>
</protein>
<evidence type="ECO:0000256" key="3">
    <source>
        <dbReference type="ARBA" id="ARBA00023274"/>
    </source>
</evidence>
<dbReference type="GeneID" id="29292394"/>
<keyword evidence="4" id="KW-0496">Mitochondrion</keyword>
<dbReference type="AlphaFoldDB" id="A0A1D8D5E5"/>
<proteinExistence type="inferred from homology"/>
<dbReference type="GO" id="GO:1990904">
    <property type="term" value="C:ribonucleoprotein complex"/>
    <property type="evidence" value="ECO:0007669"/>
    <property type="project" value="UniProtKB-KW"/>
</dbReference>
<dbReference type="SUPFAM" id="SSF56047">
    <property type="entry name" value="Ribosomal protein S8"/>
    <property type="match status" value="1"/>
</dbReference>
<organism evidence="4">
    <name type="scientific">Paramoeba pemaquidensis</name>
    <dbReference type="NCBI Taxonomy" id="180228"/>
    <lineage>
        <taxon>Eukaryota</taxon>
        <taxon>Amoebozoa</taxon>
        <taxon>Discosea</taxon>
        <taxon>Flabellinia</taxon>
        <taxon>Dactylopodida</taxon>
        <taxon>Paramoebidae</taxon>
        <taxon>Paramoeba</taxon>
    </lineage>
</organism>
<accession>A0A1D8D5E5</accession>
<dbReference type="InterPro" id="IPR000630">
    <property type="entry name" value="Ribosomal_uS8"/>
</dbReference>
<sequence>MHKLFSEINNCYNLRYMEASVKYKKKYIGILNKMDKLNLIKSYKIKNKYIYIYLKYLNNKPLFIFKNYFAASNFKYLKLHYLKRNYTFTNSLKLYTTTLGILTFEEMVLKNSGGKLLVDIQFNGKNVL</sequence>
<dbReference type="GO" id="GO:0006412">
    <property type="term" value="P:translation"/>
    <property type="evidence" value="ECO:0007669"/>
    <property type="project" value="InterPro"/>
</dbReference>